<proteinExistence type="predicted"/>
<dbReference type="PANTHER" id="PTHR12993">
    <property type="entry name" value="N-ACETYLGLUCOSAMINYL-PHOSPHATIDYLINOSITOL DE-N-ACETYLASE-RELATED"/>
    <property type="match status" value="1"/>
</dbReference>
<dbReference type="InterPro" id="IPR023842">
    <property type="entry name" value="Bacillithiol_biosynth_BshB1"/>
</dbReference>
<dbReference type="Gene3D" id="3.40.50.10320">
    <property type="entry name" value="LmbE-like"/>
    <property type="match status" value="1"/>
</dbReference>
<accession>A0A369BRS4</accession>
<reference evidence="1 2" key="1">
    <citation type="submission" date="2018-07" db="EMBL/GenBank/DDBJ databases">
        <title>Genomic Encyclopedia of Type Strains, Phase III (KMG-III): the genomes of soil and plant-associated and newly described type strains.</title>
        <authorList>
            <person name="Whitman W."/>
        </authorList>
    </citation>
    <scope>NUCLEOTIDE SEQUENCE [LARGE SCALE GENOMIC DNA]</scope>
    <source>
        <strain evidence="1 2">CECT 8333</strain>
    </source>
</reference>
<gene>
    <name evidence="1" type="ORF">DFP94_101893</name>
</gene>
<sequence>MSKKLDILIFGAHADDAEIGMAGTIAKQVADGSRVGLCDLTEAELSSNGNVQLRKQEAAAAGDVLGISLRLNLGLPDRGLYGTPEQVAAVTEVIRDYEPSVIFAPYWEDRHPDHVACSKLVEEAAFNAKLRRYMPDKPAVQAPDLYFYFINDWKTPDLLVDVTDYYYSKEAALGCYRSQFGQASAGEDVALTPLNQGYIERVKARDALLGQRKLIPYAEGFAVKTPYLVNLFGSSRI</sequence>
<dbReference type="OrthoDB" id="9778719at2"/>
<dbReference type="Pfam" id="PF02585">
    <property type="entry name" value="PIG-L"/>
    <property type="match status" value="1"/>
</dbReference>
<evidence type="ECO:0000313" key="2">
    <source>
        <dbReference type="Proteomes" id="UP000253090"/>
    </source>
</evidence>
<dbReference type="RefSeq" id="WP_114495194.1">
    <property type="nucleotide sequence ID" value="NZ_QPJW01000001.1"/>
</dbReference>
<dbReference type="AlphaFoldDB" id="A0A369BRS4"/>
<dbReference type="GO" id="GO:0071793">
    <property type="term" value="P:bacillithiol biosynthetic process"/>
    <property type="evidence" value="ECO:0007669"/>
    <property type="project" value="InterPro"/>
</dbReference>
<keyword evidence="2" id="KW-1185">Reference proteome</keyword>
<dbReference type="GO" id="GO:0019213">
    <property type="term" value="F:deacetylase activity"/>
    <property type="evidence" value="ECO:0007669"/>
    <property type="project" value="InterPro"/>
</dbReference>
<dbReference type="EMBL" id="QPJW01000001">
    <property type="protein sequence ID" value="RCX23296.1"/>
    <property type="molecule type" value="Genomic_DNA"/>
</dbReference>
<name>A0A369BRS4_9BACL</name>
<dbReference type="InterPro" id="IPR024078">
    <property type="entry name" value="LmbE-like_dom_sf"/>
</dbReference>
<protein>
    <submittedName>
        <fullName evidence="1">Bacillithiol biosynthesis deacetylase BshB1</fullName>
    </submittedName>
</protein>
<dbReference type="PANTHER" id="PTHR12993:SF30">
    <property type="entry name" value="N-ACETYL-ALPHA-D-GLUCOSAMINYL L-MALATE DEACETYLASE 1"/>
    <property type="match status" value="1"/>
</dbReference>
<comment type="caution">
    <text evidence="1">The sequence shown here is derived from an EMBL/GenBank/DDBJ whole genome shotgun (WGS) entry which is preliminary data.</text>
</comment>
<organism evidence="1 2">
    <name type="scientific">Fontibacillus phaseoli</name>
    <dbReference type="NCBI Taxonomy" id="1416533"/>
    <lineage>
        <taxon>Bacteria</taxon>
        <taxon>Bacillati</taxon>
        <taxon>Bacillota</taxon>
        <taxon>Bacilli</taxon>
        <taxon>Bacillales</taxon>
        <taxon>Paenibacillaceae</taxon>
        <taxon>Fontibacillus</taxon>
    </lineage>
</organism>
<evidence type="ECO:0000313" key="1">
    <source>
        <dbReference type="EMBL" id="RCX23296.1"/>
    </source>
</evidence>
<dbReference type="NCBIfam" id="TIGR04001">
    <property type="entry name" value="thiol_BshB1"/>
    <property type="match status" value="1"/>
</dbReference>
<dbReference type="GO" id="GO:0016811">
    <property type="term" value="F:hydrolase activity, acting on carbon-nitrogen (but not peptide) bonds, in linear amides"/>
    <property type="evidence" value="ECO:0007669"/>
    <property type="project" value="TreeGrafter"/>
</dbReference>
<dbReference type="SUPFAM" id="SSF102588">
    <property type="entry name" value="LmbE-like"/>
    <property type="match status" value="1"/>
</dbReference>
<dbReference type="InterPro" id="IPR003737">
    <property type="entry name" value="GlcNAc_PI_deacetylase-related"/>
</dbReference>
<dbReference type="Proteomes" id="UP000253090">
    <property type="component" value="Unassembled WGS sequence"/>
</dbReference>